<dbReference type="EMBL" id="CP018153">
    <property type="protein sequence ID" value="APG59891.1"/>
    <property type="molecule type" value="Genomic_DNA"/>
</dbReference>
<dbReference type="STRING" id="1913577.LPB144_05450"/>
<dbReference type="SUPFAM" id="SSF55961">
    <property type="entry name" value="Bet v1-like"/>
    <property type="match status" value="1"/>
</dbReference>
<organism evidence="3 4">
    <name type="scientific">Christiangramia salexigens</name>
    <dbReference type="NCBI Taxonomy" id="1913577"/>
    <lineage>
        <taxon>Bacteria</taxon>
        <taxon>Pseudomonadati</taxon>
        <taxon>Bacteroidota</taxon>
        <taxon>Flavobacteriia</taxon>
        <taxon>Flavobacteriales</taxon>
        <taxon>Flavobacteriaceae</taxon>
        <taxon>Christiangramia</taxon>
    </lineage>
</organism>
<reference evidence="3 4" key="1">
    <citation type="submission" date="2016-11" db="EMBL/GenBank/DDBJ databases">
        <title>Gramella sp. LPB0144 isolated from marine environment.</title>
        <authorList>
            <person name="Kim E."/>
            <person name="Yi H."/>
        </authorList>
    </citation>
    <scope>NUCLEOTIDE SEQUENCE [LARGE SCALE GENOMIC DNA]</scope>
    <source>
        <strain evidence="3 4">LPB0144</strain>
    </source>
</reference>
<feature type="domain" description="Activator of Hsp90 ATPase homologue 1/2-like C-terminal" evidence="2">
    <location>
        <begin position="13"/>
        <end position="127"/>
    </location>
</feature>
<evidence type="ECO:0000259" key="2">
    <source>
        <dbReference type="Pfam" id="PF08327"/>
    </source>
</evidence>
<dbReference type="KEGG" id="grl:LPB144_05450"/>
<dbReference type="Gene3D" id="3.30.530.20">
    <property type="match status" value="1"/>
</dbReference>
<dbReference type="Proteomes" id="UP000182510">
    <property type="component" value="Chromosome"/>
</dbReference>
<dbReference type="OrthoDB" id="1445093at2"/>
<sequence length="130" mass="15016">MKNSFRITQMFAADASKIYDAWLDSKEHSKMTGGEANCSAEPGGDFTAWDGYIEGTNKTLIKDRQIIQSWRTDDFQEDDQDSEIEINFREIEGGCELSLVHRNIPEGQPDYEQGWMEHYFKPMKDYFGAL</sequence>
<proteinExistence type="inferred from homology"/>
<evidence type="ECO:0000313" key="3">
    <source>
        <dbReference type="EMBL" id="APG59891.1"/>
    </source>
</evidence>
<accession>A0A1L3J435</accession>
<evidence type="ECO:0000256" key="1">
    <source>
        <dbReference type="ARBA" id="ARBA00006817"/>
    </source>
</evidence>
<keyword evidence="4" id="KW-1185">Reference proteome</keyword>
<dbReference type="AlphaFoldDB" id="A0A1L3J435"/>
<protein>
    <recommendedName>
        <fullName evidence="2">Activator of Hsp90 ATPase homologue 1/2-like C-terminal domain-containing protein</fullName>
    </recommendedName>
</protein>
<evidence type="ECO:0000313" key="4">
    <source>
        <dbReference type="Proteomes" id="UP000182510"/>
    </source>
</evidence>
<dbReference type="RefSeq" id="WP_072552541.1">
    <property type="nucleotide sequence ID" value="NZ_CP018153.1"/>
</dbReference>
<name>A0A1L3J435_9FLAO</name>
<gene>
    <name evidence="3" type="ORF">LPB144_05450</name>
</gene>
<comment type="similarity">
    <text evidence="1">Belongs to the AHA1 family.</text>
</comment>
<dbReference type="InterPro" id="IPR023393">
    <property type="entry name" value="START-like_dom_sf"/>
</dbReference>
<dbReference type="InterPro" id="IPR013538">
    <property type="entry name" value="ASHA1/2-like_C"/>
</dbReference>
<dbReference type="Pfam" id="PF08327">
    <property type="entry name" value="AHSA1"/>
    <property type="match status" value="1"/>
</dbReference>